<name>A0A1Q9CJ78_SYMMI</name>
<dbReference type="Proteomes" id="UP000186817">
    <property type="component" value="Unassembled WGS sequence"/>
</dbReference>
<feature type="region of interest" description="Disordered" evidence="1">
    <location>
        <begin position="1434"/>
        <end position="1465"/>
    </location>
</feature>
<comment type="caution">
    <text evidence="2">The sequence shown here is derived from an EMBL/GenBank/DDBJ whole genome shotgun (WGS) entry which is preliminary data.</text>
</comment>
<organism evidence="2 3">
    <name type="scientific">Symbiodinium microadriaticum</name>
    <name type="common">Dinoflagellate</name>
    <name type="synonym">Zooxanthella microadriatica</name>
    <dbReference type="NCBI Taxonomy" id="2951"/>
    <lineage>
        <taxon>Eukaryota</taxon>
        <taxon>Sar</taxon>
        <taxon>Alveolata</taxon>
        <taxon>Dinophyceae</taxon>
        <taxon>Suessiales</taxon>
        <taxon>Symbiodiniaceae</taxon>
        <taxon>Symbiodinium</taxon>
    </lineage>
</organism>
<sequence length="1465" mass="159975">MLRFGSSCCSGSCLFLFLCFLHCRPRRLLLPALTFATVSAAALRPRAPVRLLQRVSRTCKSKRFATGAASRLPAPPRLGESSSQGVAPLPRGKRAPAAAGVSRRFGLATPAAADHPDFRTAVLAALQTALDWYEHVVPVPPSPTRSFAAHAAFTGPFDVSDTDSDVAVEVALTELHVVNPLPRDLLVLWAEVRNVRCTNAFTRGEPLACSAVLASPVSELDFDFALFSSLAAAARAMPSVHVQEVQRKCGQEVVGKLQSVPWQWVCSVELSLAGFLAPTACLYPVQSIAIYALTWVFLLHPGSTQTSGLLRLYQDCLDEIERAVNLDRAEAATEWRASHPNPGPQEKNPYEGRVNFSLGSGSLEGEGKVASQTCNLGRACAFLTEGKRWFNWLSAEGSLNETIVTELFERAKWRRVTLDGNRSFTIMFPFFALSGAVHLPDIAFMFAGDDPLGIRGRARFMYTRQLAFKWVSLLVCLGFRVLPPSSGLRTCVMPTVSTTPTGNFLPREVFEFVKGYPMRPYDLESEEAQAIFDRTFDHHVAEQEKHYLSEHSLAKLHGKKKTSNLRFALQVHLLDQACHGRAGDAWACSLPARALTFANAYGDYLDQVGDCIFASMVADVAPPAAGSASTLAKFRSLAETSLQQFSEMPLQQRRLLLGLLKVVMTHAAAWVTGSSLRSDREFKSLLEQHAVPRESWDDKICQVGALLRGTRLGNFFLSTNATAPEPQFLVYASRDEAVQVVMADSDLGRLLAPLPLELLPCAVVAFRESTSADFDAVLRRLLAAGRFARWAVDLTQSAAAALRVRLTHAAAAGWLPGPAPRPDAAWLRALPSLLVPLSADAFPFMLAAFFSEMPDSFNRRLRALLASHDLQDGELVTEDVGSALRVKLLALAAAGHIPQPDLACEALDFPVATSVCPLCGLGLAPLPPLLGLMLRLAGPCSPARCGRAECTHCRVTCVACFWTKQGSGACAFHCHPRDAAVFPLVLEHSQPASPHFVRFVEPSLLHFLTFAVLHWRASFDGMARIWTRMWGHSVSCRVAMKVFHLWLYWRAQCLLADDLLCADARGIACSLGAASDNAAALSRLTVLVQETFLQRYCREHVCATCSQIRSVGVDNKVNLSVRLCADVAGCPRDYARVGLSVDFGCTEMPCPRSSFCRSHAPPAPLIASAALSACPLEHPLATETVLADGFAYTCDLCSAALPVGVTFHTCPAGCSYDVCRTCFVQCRPSLASASSGRTPAAHPAWMLAERDFDTCGLAKPLPTLGARRTGGVLTFVLACGTVCHVSACAGGESCTQICGLLGDIRSRRDVQFVVYDNACMLARFVRNRAARRRGRGSSTLQQLASECNYVLDRFHARNHRACLNPQHALYLPEVDIARHPTLAALNTSQNEQWNNWLGHFSHTLRHMHFRTMELYLLLVADLWNTFVVPCRSTGDATPQPSACEERPTSSSLLKRRREQPARRVE</sequence>
<reference evidence="2 3" key="1">
    <citation type="submission" date="2016-02" db="EMBL/GenBank/DDBJ databases">
        <title>Genome analysis of coral dinoflagellate symbionts highlights evolutionary adaptations to a symbiotic lifestyle.</title>
        <authorList>
            <person name="Aranda M."/>
            <person name="Li Y."/>
            <person name="Liew Y.J."/>
            <person name="Baumgarten S."/>
            <person name="Simakov O."/>
            <person name="Wilson M."/>
            <person name="Piel J."/>
            <person name="Ashoor H."/>
            <person name="Bougouffa S."/>
            <person name="Bajic V.B."/>
            <person name="Ryu T."/>
            <person name="Ravasi T."/>
            <person name="Bayer T."/>
            <person name="Micklem G."/>
            <person name="Kim H."/>
            <person name="Bhak J."/>
            <person name="Lajeunesse T.C."/>
            <person name="Voolstra C.R."/>
        </authorList>
    </citation>
    <scope>NUCLEOTIDE SEQUENCE [LARGE SCALE GENOMIC DNA]</scope>
    <source>
        <strain evidence="2 3">CCMP2467</strain>
    </source>
</reference>
<evidence type="ECO:0000313" key="2">
    <source>
        <dbReference type="EMBL" id="OLP82981.1"/>
    </source>
</evidence>
<feature type="region of interest" description="Disordered" evidence="1">
    <location>
        <begin position="64"/>
        <end position="93"/>
    </location>
</feature>
<evidence type="ECO:0000256" key="1">
    <source>
        <dbReference type="SAM" id="MobiDB-lite"/>
    </source>
</evidence>
<protein>
    <submittedName>
        <fullName evidence="2">Uncharacterized protein</fullName>
    </submittedName>
</protein>
<evidence type="ECO:0000313" key="3">
    <source>
        <dbReference type="Proteomes" id="UP000186817"/>
    </source>
</evidence>
<keyword evidence="3" id="KW-1185">Reference proteome</keyword>
<dbReference type="EMBL" id="LSRX01001151">
    <property type="protein sequence ID" value="OLP82981.1"/>
    <property type="molecule type" value="Genomic_DNA"/>
</dbReference>
<proteinExistence type="predicted"/>
<accession>A0A1Q9CJ78</accession>
<gene>
    <name evidence="2" type="ORF">AK812_SmicGene36299</name>
</gene>